<dbReference type="PANTHER" id="PTHR15934:SF2">
    <property type="entry name" value="A-KINASE ANCHOR PROTEIN 7-LIKE PHOSPHOESTERASE DOMAIN-CONTAINING PROTEIN"/>
    <property type="match status" value="1"/>
</dbReference>
<evidence type="ECO:0000313" key="3">
    <source>
        <dbReference type="Proteomes" id="UP000076078"/>
    </source>
</evidence>
<name>A0A151Z4B3_TIELA</name>
<evidence type="ECO:0000313" key="2">
    <source>
        <dbReference type="EMBL" id="KYQ88796.1"/>
    </source>
</evidence>
<sequence>MNNLTRPNYFLGLKIKNADIQSGLKLVQTDILNRFAPLNRSKIQAEKFHLTVFVMTLDESKGDLEKVKQLLPMIRDEMLKVYKVDTLPPRVEVHGIGSFNDRVLWAGIKDGEQSDQLTQFVKFTTQLFQKNGINVEDRWSPHITLFKGKFSQDFKNAVSYTQRVETNYTNKAFGIQEFDSMELMKIGSTDKVTGYYNILSSVSLK</sequence>
<dbReference type="Proteomes" id="UP000076078">
    <property type="component" value="Unassembled WGS sequence"/>
</dbReference>
<dbReference type="GO" id="GO:0010738">
    <property type="term" value="P:regulation of protein kinase A signaling"/>
    <property type="evidence" value="ECO:0007669"/>
    <property type="project" value="TreeGrafter"/>
</dbReference>
<gene>
    <name evidence="2" type="ORF">DLAC_10593</name>
</gene>
<dbReference type="Pfam" id="PF10469">
    <property type="entry name" value="AKAP7_NLS"/>
    <property type="match status" value="1"/>
</dbReference>
<dbReference type="InterPro" id="IPR052641">
    <property type="entry name" value="AKAP7_isoform_gamma"/>
</dbReference>
<dbReference type="SUPFAM" id="SSF55144">
    <property type="entry name" value="LigT-like"/>
    <property type="match status" value="1"/>
</dbReference>
<dbReference type="InterPro" id="IPR019510">
    <property type="entry name" value="AKAP7-like_phosphoesterase"/>
</dbReference>
<feature type="domain" description="A-kinase anchor protein 7-like phosphoesterase" evidence="1">
    <location>
        <begin position="7"/>
        <end position="204"/>
    </location>
</feature>
<accession>A0A151Z4B3</accession>
<organism evidence="2 3">
    <name type="scientific">Tieghemostelium lacteum</name>
    <name type="common">Slime mold</name>
    <name type="synonym">Dictyostelium lacteum</name>
    <dbReference type="NCBI Taxonomy" id="361077"/>
    <lineage>
        <taxon>Eukaryota</taxon>
        <taxon>Amoebozoa</taxon>
        <taxon>Evosea</taxon>
        <taxon>Eumycetozoa</taxon>
        <taxon>Dictyostelia</taxon>
        <taxon>Dictyosteliales</taxon>
        <taxon>Raperosteliaceae</taxon>
        <taxon>Tieghemostelium</taxon>
    </lineage>
</organism>
<reference evidence="2 3" key="1">
    <citation type="submission" date="2015-12" db="EMBL/GenBank/DDBJ databases">
        <title>Dictyostelia acquired genes for synthesis and detection of signals that induce cell-type specialization by lateral gene transfer from prokaryotes.</title>
        <authorList>
            <person name="Gloeckner G."/>
            <person name="Schaap P."/>
        </authorList>
    </citation>
    <scope>NUCLEOTIDE SEQUENCE [LARGE SCALE GENOMIC DNA]</scope>
    <source>
        <strain evidence="2 3">TK</strain>
    </source>
</reference>
<dbReference type="GO" id="GO:0034237">
    <property type="term" value="F:protein kinase A regulatory subunit binding"/>
    <property type="evidence" value="ECO:0007669"/>
    <property type="project" value="TreeGrafter"/>
</dbReference>
<dbReference type="InterPro" id="IPR009097">
    <property type="entry name" value="Cyclic_Pdiesterase"/>
</dbReference>
<dbReference type="Gene3D" id="3.90.1140.10">
    <property type="entry name" value="Cyclic phosphodiesterase"/>
    <property type="match status" value="1"/>
</dbReference>
<proteinExistence type="predicted"/>
<evidence type="ECO:0000259" key="1">
    <source>
        <dbReference type="Pfam" id="PF10469"/>
    </source>
</evidence>
<dbReference type="STRING" id="361077.A0A151Z4B3"/>
<dbReference type="OrthoDB" id="277832at2759"/>
<dbReference type="PANTHER" id="PTHR15934">
    <property type="entry name" value="RNA 2',3'-CYCLIC PHOSPHODIESTERASE"/>
    <property type="match status" value="1"/>
</dbReference>
<dbReference type="GO" id="GO:0005829">
    <property type="term" value="C:cytosol"/>
    <property type="evidence" value="ECO:0007669"/>
    <property type="project" value="TreeGrafter"/>
</dbReference>
<dbReference type="FunCoup" id="A0A151Z4B3">
    <property type="interactions" value="33"/>
</dbReference>
<comment type="caution">
    <text evidence="2">The sequence shown here is derived from an EMBL/GenBank/DDBJ whole genome shotgun (WGS) entry which is preliminary data.</text>
</comment>
<protein>
    <recommendedName>
        <fullName evidence="1">A-kinase anchor protein 7-like phosphoesterase domain-containing protein</fullName>
    </recommendedName>
</protein>
<dbReference type="EMBL" id="LODT01000047">
    <property type="protein sequence ID" value="KYQ88796.1"/>
    <property type="molecule type" value="Genomic_DNA"/>
</dbReference>
<dbReference type="AlphaFoldDB" id="A0A151Z4B3"/>
<dbReference type="InParanoid" id="A0A151Z4B3"/>
<dbReference type="OMA" id="FRKICTD"/>
<keyword evidence="3" id="KW-1185">Reference proteome</keyword>